<comment type="caution">
    <text evidence="1">The sequence shown here is derived from an EMBL/GenBank/DDBJ whole genome shotgun (WGS) entry which is preliminary data.</text>
</comment>
<gene>
    <name evidence="1" type="ORF">AN396_03150</name>
</gene>
<evidence type="ECO:0000313" key="2">
    <source>
        <dbReference type="Proteomes" id="UP000188605"/>
    </source>
</evidence>
<name>A0ACC8XEL9_9FIRM</name>
<reference evidence="1" key="1">
    <citation type="submission" date="2016-08" db="EMBL/GenBank/DDBJ databases">
        <authorList>
            <person name="Ngugi D.K."/>
            <person name="Miyake S."/>
            <person name="Stingl U."/>
        </authorList>
    </citation>
    <scope>NUCLEOTIDE SEQUENCE</scope>
    <source>
        <strain evidence="1">SCG-B11WGA-EpuloA1</strain>
    </source>
</reference>
<keyword evidence="2" id="KW-1185">Reference proteome</keyword>
<sequence>MSETKKIKLVSGNLKTELFLLGVLALLFIVFGLSSEVFFKFNSIMMLLRQASIYGIIAIGMVFVITSSGIDLSVGSVVGLSGVITAMCLTAGMPIFIAGIFAIATSMVVGLLNGALIHNGKVPPFIATMGTMTVIRAFIMLITGAKTIAGLPPEFKSIAQMTVFGVPVLFLVWFAVIIVSYIIMTKTVFGRNVFAYGSNKEAARLSGINVKKTIYGVYVFSATCCAIAGFLLTARLGNAAPTAADGYELDAIAASVVGGASLDGGEGSVIGTVLGAMIMATLRQGGTLLGINSFILEIIIGSLIVIAVLLDKNSKK</sequence>
<accession>A0ACC8XEL9</accession>
<dbReference type="EMBL" id="LJDB01000029">
    <property type="protein sequence ID" value="ONI41742.1"/>
    <property type="molecule type" value="Genomic_DNA"/>
</dbReference>
<evidence type="ECO:0000313" key="1">
    <source>
        <dbReference type="EMBL" id="ONI41742.1"/>
    </source>
</evidence>
<organism evidence="1 2">
    <name type="scientific">Candidatus Epulonipiscium fishelsonii</name>
    <dbReference type="NCBI Taxonomy" id="77094"/>
    <lineage>
        <taxon>Bacteria</taxon>
        <taxon>Bacillati</taxon>
        <taxon>Bacillota</taxon>
        <taxon>Clostridia</taxon>
        <taxon>Lachnospirales</taxon>
        <taxon>Lachnospiraceae</taxon>
        <taxon>Candidatus Epulonipiscium</taxon>
    </lineage>
</organism>
<protein>
    <submittedName>
        <fullName evidence="1">ABC transporter</fullName>
    </submittedName>
</protein>
<proteinExistence type="predicted"/>
<dbReference type="Proteomes" id="UP000188605">
    <property type="component" value="Unassembled WGS sequence"/>
</dbReference>